<gene>
    <name evidence="1" type="ORF">H6G05_12435</name>
</gene>
<comment type="caution">
    <text evidence="1">The sequence shown here is derived from an EMBL/GenBank/DDBJ whole genome shotgun (WGS) entry which is preliminary data.</text>
</comment>
<dbReference type="Proteomes" id="UP000618445">
    <property type="component" value="Unassembled WGS sequence"/>
</dbReference>
<keyword evidence="2" id="KW-1185">Reference proteome</keyword>
<name>A0ABR8CAD5_9CYAN</name>
<evidence type="ECO:0000313" key="1">
    <source>
        <dbReference type="EMBL" id="MBD2317649.1"/>
    </source>
</evidence>
<dbReference type="EMBL" id="JACJQY010000018">
    <property type="protein sequence ID" value="MBD2317649.1"/>
    <property type="molecule type" value="Genomic_DNA"/>
</dbReference>
<sequence length="131" mass="15176">MSKAGLWIDYRKAIIVSVMETREEIKKVVPESEKCHRPFINSSFKSSSRSLQKPEEHLIQSIFQEQLNTYYDEIIASVRDANSILIFGSNTAKDKLRERLEMNKMGDRIISIETSEQLSERQISAKILQQV</sequence>
<protein>
    <submittedName>
        <fullName evidence="1">Uncharacterized protein</fullName>
    </submittedName>
</protein>
<reference evidence="1 2" key="1">
    <citation type="journal article" date="2020" name="ISME J.">
        <title>Comparative genomics reveals insights into cyanobacterial evolution and habitat adaptation.</title>
        <authorList>
            <person name="Chen M.Y."/>
            <person name="Teng W.K."/>
            <person name="Zhao L."/>
            <person name="Hu C.X."/>
            <person name="Zhou Y.K."/>
            <person name="Han B.P."/>
            <person name="Song L.R."/>
            <person name="Shu W.S."/>
        </authorList>
    </citation>
    <scope>NUCLEOTIDE SEQUENCE [LARGE SCALE GENOMIC DNA]</scope>
    <source>
        <strain evidence="1 2">FACHB-1050</strain>
    </source>
</reference>
<proteinExistence type="predicted"/>
<accession>A0ABR8CAD5</accession>
<evidence type="ECO:0000313" key="2">
    <source>
        <dbReference type="Proteomes" id="UP000618445"/>
    </source>
</evidence>
<organism evidence="1 2">
    <name type="scientific">Phormidium tenue FACHB-1050</name>
    <dbReference type="NCBI Taxonomy" id="2692857"/>
    <lineage>
        <taxon>Bacteria</taxon>
        <taxon>Bacillati</taxon>
        <taxon>Cyanobacteriota</taxon>
        <taxon>Cyanophyceae</taxon>
        <taxon>Oscillatoriophycideae</taxon>
        <taxon>Oscillatoriales</taxon>
        <taxon>Oscillatoriaceae</taxon>
        <taxon>Phormidium</taxon>
    </lineage>
</organism>
<dbReference type="RefSeq" id="WP_190578479.1">
    <property type="nucleotide sequence ID" value="NZ_CAWPQU010000010.1"/>
</dbReference>
<dbReference type="SUPFAM" id="SSF53137">
    <property type="entry name" value="Translational machinery components"/>
    <property type="match status" value="1"/>
</dbReference>